<sequence>LLGGARQDGCQVVSGPFSPGISHDDPLGYAYDSWIEPRAYEPRLAVALAKIAFQELAAAQQKKGIELTAIPQLTLGHPPHEIARLACSEIRRQLGLVGIPIVLRELPPGASSRAGGDLDLVYAELAVWEPVVDSRRLLGEDGISGGASSYMSLALRQLEHATDWAQVGDKLRQIHRLAHQEISVVPLWQLTDHFAYHNSLKGVGSGPVSLYQNVENWQPAFHFPAEVK</sequence>
<dbReference type="AlphaFoldDB" id="X0WCB7"/>
<dbReference type="SUPFAM" id="SSF53850">
    <property type="entry name" value="Periplasmic binding protein-like II"/>
    <property type="match status" value="1"/>
</dbReference>
<gene>
    <name evidence="1" type="ORF">S01H1_71452</name>
</gene>
<accession>X0WCB7</accession>
<evidence type="ECO:0000313" key="1">
    <source>
        <dbReference type="EMBL" id="GAG28569.1"/>
    </source>
</evidence>
<proteinExistence type="predicted"/>
<evidence type="ECO:0008006" key="2">
    <source>
        <dbReference type="Google" id="ProtNLM"/>
    </source>
</evidence>
<dbReference type="EMBL" id="BARS01047579">
    <property type="protein sequence ID" value="GAG28569.1"/>
    <property type="molecule type" value="Genomic_DNA"/>
</dbReference>
<protein>
    <recommendedName>
        <fullName evidence="2">Solute-binding protein family 5 domain-containing protein</fullName>
    </recommendedName>
</protein>
<dbReference type="Gene3D" id="3.10.105.10">
    <property type="entry name" value="Dipeptide-binding Protein, Domain 3"/>
    <property type="match status" value="1"/>
</dbReference>
<organism evidence="1">
    <name type="scientific">marine sediment metagenome</name>
    <dbReference type="NCBI Taxonomy" id="412755"/>
    <lineage>
        <taxon>unclassified sequences</taxon>
        <taxon>metagenomes</taxon>
        <taxon>ecological metagenomes</taxon>
    </lineage>
</organism>
<name>X0WCB7_9ZZZZ</name>
<feature type="non-terminal residue" evidence="1">
    <location>
        <position position="1"/>
    </location>
</feature>
<comment type="caution">
    <text evidence="1">The sequence shown here is derived from an EMBL/GenBank/DDBJ whole genome shotgun (WGS) entry which is preliminary data.</text>
</comment>
<reference evidence="1" key="1">
    <citation type="journal article" date="2014" name="Front. Microbiol.">
        <title>High frequency of phylogenetically diverse reductive dehalogenase-homologous genes in deep subseafloor sedimentary metagenomes.</title>
        <authorList>
            <person name="Kawai M."/>
            <person name="Futagami T."/>
            <person name="Toyoda A."/>
            <person name="Takaki Y."/>
            <person name="Nishi S."/>
            <person name="Hori S."/>
            <person name="Arai W."/>
            <person name="Tsubouchi T."/>
            <person name="Morono Y."/>
            <person name="Uchiyama I."/>
            <person name="Ito T."/>
            <person name="Fujiyama A."/>
            <person name="Inagaki F."/>
            <person name="Takami H."/>
        </authorList>
    </citation>
    <scope>NUCLEOTIDE SEQUENCE</scope>
    <source>
        <strain evidence="1">Expedition CK06-06</strain>
    </source>
</reference>